<evidence type="ECO:0000313" key="2">
    <source>
        <dbReference type="Proteomes" id="UP000183975"/>
    </source>
</evidence>
<dbReference type="RefSeq" id="WP_072850621.1">
    <property type="nucleotide sequence ID" value="NZ_FRAH01000022.1"/>
</dbReference>
<gene>
    <name evidence="1" type="ORF">SAMN02745138_01507</name>
</gene>
<name>A0A1M6RBM4_9FIRM</name>
<dbReference type="Proteomes" id="UP000183975">
    <property type="component" value="Unassembled WGS sequence"/>
</dbReference>
<reference evidence="1 2" key="1">
    <citation type="submission" date="2016-11" db="EMBL/GenBank/DDBJ databases">
        <authorList>
            <person name="Jaros S."/>
            <person name="Januszkiewicz K."/>
            <person name="Wedrychowicz H."/>
        </authorList>
    </citation>
    <scope>NUCLEOTIDE SEQUENCE [LARGE SCALE GENOMIC DNA]</scope>
    <source>
        <strain evidence="1 2">DSM 14214</strain>
    </source>
</reference>
<keyword evidence="2" id="KW-1185">Reference proteome</keyword>
<dbReference type="AlphaFoldDB" id="A0A1M6RBM4"/>
<dbReference type="OrthoDB" id="3036000at2"/>
<dbReference type="EMBL" id="FRAH01000022">
    <property type="protein sequence ID" value="SHK29864.1"/>
    <property type="molecule type" value="Genomic_DNA"/>
</dbReference>
<sequence>MINKSHLLWAPEIIKESNGIACGDTLSISAYRDDDKLYFCYSGEACKVAVKVADYLIDSFSGKEEREVFKCVKRLRFGQYTEEEQWISMLAVKRKSCVDSPVGLLYEILSENNSCEIDTREQSVLACDACVNTKPINWKPEKGDKRITGLQAIARELKIMDDSIESEIQRLGLCILSEYQQAYFSDRLANVSDKDFKLIKKLRLAVLLFNNAKQYNLTLDKRIEELAIKQIVSLNVANEEIRIVNAYIKESNLRIDAVKGGKTNRYYPEGCYRTHMDFDYLAADFDDAFKFISYLVNERHFKLVIGGSVPFSLKALLNTDKEEVLTGHIHLEKILQNRYQVVVDVNMGGFPLGRTGIIQCNKAEKIELEDLICITVSHLFKHEHAFMKDINDLYYLLKSPELNQNLLSEKLEKYKLVNLFKVAYFFLEKELQLNTKINIESTVEFSQKRIDSWPMSRKSHFYIKARDMFELNKKQFGEYVGLKETINQICGGQGEISTKKYYELNHIMNERVYLYPIVIFNRYVNNLRSEELINIDSSMFRREHILILPIGLFLIQNSRYSEIGRETLNTEIEEIMNTLGIDTSLCNLNYVMKARKDTWLY</sequence>
<proteinExistence type="predicted"/>
<organism evidence="1 2">
    <name type="scientific">Anaerotignum lactatifermentans DSM 14214</name>
    <dbReference type="NCBI Taxonomy" id="1121323"/>
    <lineage>
        <taxon>Bacteria</taxon>
        <taxon>Bacillati</taxon>
        <taxon>Bacillota</taxon>
        <taxon>Clostridia</taxon>
        <taxon>Lachnospirales</taxon>
        <taxon>Anaerotignaceae</taxon>
        <taxon>Anaerotignum</taxon>
    </lineage>
</organism>
<evidence type="ECO:0000313" key="1">
    <source>
        <dbReference type="EMBL" id="SHK29864.1"/>
    </source>
</evidence>
<accession>A0A1M6RBM4</accession>
<protein>
    <submittedName>
        <fullName evidence="1">Uncharacterized protein</fullName>
    </submittedName>
</protein>